<reference evidence="6 7" key="1">
    <citation type="submission" date="2018-02" db="EMBL/GenBank/DDBJ databases">
        <title>The draft genome of Phyllobacterium sp. 1N-3.</title>
        <authorList>
            <person name="Liu L."/>
            <person name="Li L."/>
            <person name="Zhang X."/>
            <person name="Wang T."/>
            <person name="Liang L."/>
        </authorList>
    </citation>
    <scope>NUCLEOTIDE SEQUENCE [LARGE SCALE GENOMIC DNA]</scope>
    <source>
        <strain evidence="6 7">1N-3</strain>
    </source>
</reference>
<gene>
    <name evidence="6" type="ORF">C5748_25270</name>
</gene>
<dbReference type="GO" id="GO:0003677">
    <property type="term" value="F:DNA binding"/>
    <property type="evidence" value="ECO:0007669"/>
    <property type="project" value="UniProtKB-KW"/>
</dbReference>
<dbReference type="PANTHER" id="PTHR30346:SF0">
    <property type="entry name" value="HCA OPERON TRANSCRIPTIONAL ACTIVATOR HCAR"/>
    <property type="match status" value="1"/>
</dbReference>
<comment type="similarity">
    <text evidence="1">Belongs to the LysR transcriptional regulatory family.</text>
</comment>
<dbReference type="InterPro" id="IPR000847">
    <property type="entry name" value="LysR_HTH_N"/>
</dbReference>
<dbReference type="GO" id="GO:0032993">
    <property type="term" value="C:protein-DNA complex"/>
    <property type="evidence" value="ECO:0007669"/>
    <property type="project" value="TreeGrafter"/>
</dbReference>
<organism evidence="6 7">
    <name type="scientific">Phyllobacterium phragmitis</name>
    <dbReference type="NCBI Taxonomy" id="2670329"/>
    <lineage>
        <taxon>Bacteria</taxon>
        <taxon>Pseudomonadati</taxon>
        <taxon>Pseudomonadota</taxon>
        <taxon>Alphaproteobacteria</taxon>
        <taxon>Hyphomicrobiales</taxon>
        <taxon>Phyllobacteriaceae</taxon>
        <taxon>Phyllobacterium</taxon>
    </lineage>
</organism>
<evidence type="ECO:0000313" key="7">
    <source>
        <dbReference type="Proteomes" id="UP000239434"/>
    </source>
</evidence>
<feature type="domain" description="HTH lysR-type" evidence="5">
    <location>
        <begin position="37"/>
        <end position="85"/>
    </location>
</feature>
<evidence type="ECO:0000313" key="6">
    <source>
        <dbReference type="EMBL" id="PRD40742.1"/>
    </source>
</evidence>
<evidence type="ECO:0000256" key="2">
    <source>
        <dbReference type="ARBA" id="ARBA00023015"/>
    </source>
</evidence>
<keyword evidence="7" id="KW-1185">Reference proteome</keyword>
<dbReference type="AlphaFoldDB" id="A0A2S9IJR7"/>
<dbReference type="Gene3D" id="1.10.10.10">
    <property type="entry name" value="Winged helix-like DNA-binding domain superfamily/Winged helix DNA-binding domain"/>
    <property type="match status" value="1"/>
</dbReference>
<protein>
    <submittedName>
        <fullName evidence="6">LysR family transcriptional regulator</fullName>
    </submittedName>
</protein>
<sequence>MRRRQTTSMPEEERDTTLYLHSPLGRRIPLVALIQALTIAEHHNFRHAAAALGISQSSISQRIKQLESDLGILLFERRPRGIIVTEAGRHFLEQVAIGVDHLAHAVRMAGKIANGRRGRLQIGLHGVFISGALARLLQCFRRQYPDVEIDIADGQRQNVLRQIHENRSDIAFLFGEPRFPGCHSWQLWKERFLVVLPTHHALADKEELNWTDLASKTFLVRHDGVGPQVLEHVIQRFDERGIQACVRRLDVGRDTLMRMVAERYGVTLVPESATAIAIPGIIFRPLNDQAASISVTAVWSPFNQNPPLRDFLTLMRRSNRTEIELPLKSPQEPVFSLPAQRPDQSL</sequence>
<dbReference type="Proteomes" id="UP000239434">
    <property type="component" value="Unassembled WGS sequence"/>
</dbReference>
<dbReference type="Pfam" id="PF00126">
    <property type="entry name" value="HTH_1"/>
    <property type="match status" value="1"/>
</dbReference>
<evidence type="ECO:0000259" key="5">
    <source>
        <dbReference type="PROSITE" id="PS50931"/>
    </source>
</evidence>
<dbReference type="PANTHER" id="PTHR30346">
    <property type="entry name" value="TRANSCRIPTIONAL DUAL REGULATOR HCAR-RELATED"/>
    <property type="match status" value="1"/>
</dbReference>
<dbReference type="Gene3D" id="3.40.190.10">
    <property type="entry name" value="Periplasmic binding protein-like II"/>
    <property type="match status" value="2"/>
</dbReference>
<evidence type="ECO:0000256" key="1">
    <source>
        <dbReference type="ARBA" id="ARBA00009437"/>
    </source>
</evidence>
<dbReference type="GO" id="GO:0003700">
    <property type="term" value="F:DNA-binding transcription factor activity"/>
    <property type="evidence" value="ECO:0007669"/>
    <property type="project" value="InterPro"/>
</dbReference>
<evidence type="ECO:0000256" key="4">
    <source>
        <dbReference type="ARBA" id="ARBA00023163"/>
    </source>
</evidence>
<evidence type="ECO:0000256" key="3">
    <source>
        <dbReference type="ARBA" id="ARBA00023125"/>
    </source>
</evidence>
<comment type="caution">
    <text evidence="6">The sequence shown here is derived from an EMBL/GenBank/DDBJ whole genome shotgun (WGS) entry which is preliminary data.</text>
</comment>
<dbReference type="InterPro" id="IPR036390">
    <property type="entry name" value="WH_DNA-bd_sf"/>
</dbReference>
<proteinExistence type="inferred from homology"/>
<accession>A0A2S9IJR7</accession>
<dbReference type="InterPro" id="IPR036388">
    <property type="entry name" value="WH-like_DNA-bd_sf"/>
</dbReference>
<dbReference type="CDD" id="cd08414">
    <property type="entry name" value="PBP2_LTTR_aromatics_like"/>
    <property type="match status" value="1"/>
</dbReference>
<dbReference type="SUPFAM" id="SSF46785">
    <property type="entry name" value="Winged helix' DNA-binding domain"/>
    <property type="match status" value="1"/>
</dbReference>
<dbReference type="PROSITE" id="PS50931">
    <property type="entry name" value="HTH_LYSR"/>
    <property type="match status" value="1"/>
</dbReference>
<dbReference type="SUPFAM" id="SSF53850">
    <property type="entry name" value="Periplasmic binding protein-like II"/>
    <property type="match status" value="1"/>
</dbReference>
<dbReference type="PRINTS" id="PR00039">
    <property type="entry name" value="HTHLYSR"/>
</dbReference>
<keyword evidence="4" id="KW-0804">Transcription</keyword>
<dbReference type="EMBL" id="PVBR01000032">
    <property type="protein sequence ID" value="PRD40742.1"/>
    <property type="molecule type" value="Genomic_DNA"/>
</dbReference>
<dbReference type="InterPro" id="IPR005119">
    <property type="entry name" value="LysR_subst-bd"/>
</dbReference>
<dbReference type="Pfam" id="PF03466">
    <property type="entry name" value="LysR_substrate"/>
    <property type="match status" value="1"/>
</dbReference>
<keyword evidence="2" id="KW-0805">Transcription regulation</keyword>
<name>A0A2S9IJR7_9HYPH</name>
<keyword evidence="3" id="KW-0238">DNA-binding</keyword>